<dbReference type="AlphaFoldDB" id="A0A3N7HQ10"/>
<dbReference type="InterPro" id="IPR036388">
    <property type="entry name" value="WH-like_DNA-bd_sf"/>
</dbReference>
<dbReference type="Pfam" id="PF03472">
    <property type="entry name" value="Autoind_bind"/>
    <property type="match status" value="1"/>
</dbReference>
<dbReference type="GO" id="GO:0003677">
    <property type="term" value="F:DNA binding"/>
    <property type="evidence" value="ECO:0007669"/>
    <property type="project" value="UniProtKB-KW"/>
</dbReference>
<gene>
    <name evidence="5" type="ORF">DZC73_13405</name>
</gene>
<evidence type="ECO:0000256" key="2">
    <source>
        <dbReference type="ARBA" id="ARBA00023125"/>
    </source>
</evidence>
<feature type="domain" description="HTH luxR-type" evidence="4">
    <location>
        <begin position="149"/>
        <end position="214"/>
    </location>
</feature>
<dbReference type="InterPro" id="IPR036693">
    <property type="entry name" value="TF_LuxR_autoind-bd_dom_sf"/>
</dbReference>
<dbReference type="OrthoDB" id="9774661at2"/>
<dbReference type="CDD" id="cd06170">
    <property type="entry name" value="LuxR_C_like"/>
    <property type="match status" value="1"/>
</dbReference>
<dbReference type="PANTHER" id="PTHR44688:SF16">
    <property type="entry name" value="DNA-BINDING TRANSCRIPTIONAL ACTIVATOR DEVR_DOSR"/>
    <property type="match status" value="1"/>
</dbReference>
<keyword evidence="6" id="KW-1185">Reference proteome</keyword>
<keyword evidence="1" id="KW-0805">Transcription regulation</keyword>
<dbReference type="SUPFAM" id="SSF75516">
    <property type="entry name" value="Pheromone-binding domain of LuxR-like quorum-sensing transcription factors"/>
    <property type="match status" value="1"/>
</dbReference>
<accession>A0A3N7HQ10</accession>
<name>A0A3N7HQ10_9BURK</name>
<evidence type="ECO:0000259" key="4">
    <source>
        <dbReference type="PROSITE" id="PS50043"/>
    </source>
</evidence>
<protein>
    <submittedName>
        <fullName evidence="5">LuxR family transcriptional regulator</fullName>
    </submittedName>
</protein>
<evidence type="ECO:0000256" key="1">
    <source>
        <dbReference type="ARBA" id="ARBA00023015"/>
    </source>
</evidence>
<evidence type="ECO:0000313" key="5">
    <source>
        <dbReference type="EMBL" id="RQP24297.1"/>
    </source>
</evidence>
<organism evidence="5 6">
    <name type="scientific">Piscinibacter terrae</name>
    <dbReference type="NCBI Taxonomy" id="2496871"/>
    <lineage>
        <taxon>Bacteria</taxon>
        <taxon>Pseudomonadati</taxon>
        <taxon>Pseudomonadota</taxon>
        <taxon>Betaproteobacteria</taxon>
        <taxon>Burkholderiales</taxon>
        <taxon>Sphaerotilaceae</taxon>
        <taxon>Piscinibacter</taxon>
    </lineage>
</organism>
<evidence type="ECO:0000256" key="3">
    <source>
        <dbReference type="ARBA" id="ARBA00023163"/>
    </source>
</evidence>
<keyword evidence="3" id="KW-0804">Transcription</keyword>
<sequence length="217" mass="24756">MPHEDFTSVLQVKTINAIVVVDHSDRGSDFLFVSNTPLEASELDDREYNQCDPVLQHCKHSTRPIVWNQNTYTEAGLGWRWEWQARFGFHSGVALALHLPQKRHFFFGIDCDQPLPSDSREVARMTAELSLFTVYAQDVALKVLLPPEPEVDPPKLTRRELEGLMWTMEGKTAWEVGKILSISEQTAVRHLVNAARKLDCINKHQAVVKAMRLGLIR</sequence>
<dbReference type="PRINTS" id="PR00038">
    <property type="entry name" value="HTHLUXR"/>
</dbReference>
<dbReference type="InterPro" id="IPR016032">
    <property type="entry name" value="Sig_transdc_resp-reg_C-effctor"/>
</dbReference>
<proteinExistence type="predicted"/>
<dbReference type="InterPro" id="IPR000792">
    <property type="entry name" value="Tscrpt_reg_LuxR_C"/>
</dbReference>
<dbReference type="Gene3D" id="1.10.10.10">
    <property type="entry name" value="Winged helix-like DNA-binding domain superfamily/Winged helix DNA-binding domain"/>
    <property type="match status" value="1"/>
</dbReference>
<dbReference type="InterPro" id="IPR005143">
    <property type="entry name" value="TF_LuxR_autoind-bd_dom"/>
</dbReference>
<dbReference type="Pfam" id="PF00196">
    <property type="entry name" value="GerE"/>
    <property type="match status" value="1"/>
</dbReference>
<reference evidence="5 6" key="2">
    <citation type="submission" date="2018-12" db="EMBL/GenBank/DDBJ databases">
        <title>Rhizobacter gummiphilus sp. nov., a rubber-degrading bacterium isolated from the soil of a botanical garden in Japan.</title>
        <authorList>
            <person name="Shunsuke S.S."/>
        </authorList>
    </citation>
    <scope>NUCLEOTIDE SEQUENCE [LARGE SCALE GENOMIC DNA]</scope>
    <source>
        <strain evidence="5 6">S-16</strain>
    </source>
</reference>
<dbReference type="SMART" id="SM00421">
    <property type="entry name" value="HTH_LUXR"/>
    <property type="match status" value="1"/>
</dbReference>
<evidence type="ECO:0000313" key="6">
    <source>
        <dbReference type="Proteomes" id="UP000267464"/>
    </source>
</evidence>
<comment type="caution">
    <text evidence="5">The sequence shown here is derived from an EMBL/GenBank/DDBJ whole genome shotgun (WGS) entry which is preliminary data.</text>
</comment>
<dbReference type="SUPFAM" id="SSF46894">
    <property type="entry name" value="C-terminal effector domain of the bipartite response regulators"/>
    <property type="match status" value="1"/>
</dbReference>
<dbReference type="Proteomes" id="UP000267464">
    <property type="component" value="Unassembled WGS sequence"/>
</dbReference>
<dbReference type="Gene3D" id="3.30.450.80">
    <property type="entry name" value="Transcription factor LuxR-like, autoinducer-binding domain"/>
    <property type="match status" value="1"/>
</dbReference>
<dbReference type="RefSeq" id="WP_124540820.1">
    <property type="nucleotide sequence ID" value="NZ_QUSW01000003.1"/>
</dbReference>
<dbReference type="EMBL" id="QUSW01000003">
    <property type="protein sequence ID" value="RQP24297.1"/>
    <property type="molecule type" value="Genomic_DNA"/>
</dbReference>
<reference evidence="5 6" key="1">
    <citation type="submission" date="2018-08" db="EMBL/GenBank/DDBJ databases">
        <authorList>
            <person name="Khan S.A."/>
            <person name="Jeon C.O."/>
            <person name="Chun B.H."/>
            <person name="Jeong S.E."/>
        </authorList>
    </citation>
    <scope>NUCLEOTIDE SEQUENCE [LARGE SCALE GENOMIC DNA]</scope>
    <source>
        <strain evidence="5 6">S-16</strain>
    </source>
</reference>
<dbReference type="PROSITE" id="PS50043">
    <property type="entry name" value="HTH_LUXR_2"/>
    <property type="match status" value="1"/>
</dbReference>
<keyword evidence="2" id="KW-0238">DNA-binding</keyword>
<dbReference type="PANTHER" id="PTHR44688">
    <property type="entry name" value="DNA-BINDING TRANSCRIPTIONAL ACTIVATOR DEVR_DOSR"/>
    <property type="match status" value="1"/>
</dbReference>
<dbReference type="GO" id="GO:0006355">
    <property type="term" value="P:regulation of DNA-templated transcription"/>
    <property type="evidence" value="ECO:0007669"/>
    <property type="project" value="InterPro"/>
</dbReference>